<protein>
    <submittedName>
        <fullName evidence="2">Uncharacterized protein</fullName>
    </submittedName>
</protein>
<reference evidence="2 3" key="1">
    <citation type="submission" date="2015-06" db="EMBL/GenBank/DDBJ databases">
        <authorList>
            <person name="Ju K.-S."/>
            <person name="Doroghazi J.R."/>
            <person name="Metcalf W.W."/>
        </authorList>
    </citation>
    <scope>NUCLEOTIDE SEQUENCE [LARGE SCALE GENOMIC DNA]</scope>
    <source>
        <strain evidence="2 3">NRRL 3414</strain>
    </source>
</reference>
<organism evidence="2 3">
    <name type="scientific">Streptomyces viridochromogenes</name>
    <dbReference type="NCBI Taxonomy" id="1938"/>
    <lineage>
        <taxon>Bacteria</taxon>
        <taxon>Bacillati</taxon>
        <taxon>Actinomycetota</taxon>
        <taxon>Actinomycetes</taxon>
        <taxon>Kitasatosporales</taxon>
        <taxon>Streptomycetaceae</taxon>
        <taxon>Streptomyces</taxon>
    </lineage>
</organism>
<keyword evidence="1" id="KW-0472">Membrane</keyword>
<dbReference type="Proteomes" id="UP000037432">
    <property type="component" value="Unassembled WGS sequence"/>
</dbReference>
<keyword evidence="1" id="KW-0812">Transmembrane</keyword>
<dbReference type="RefSeq" id="WP_048583534.1">
    <property type="nucleotide sequence ID" value="NZ_LFNT01000030.1"/>
</dbReference>
<gene>
    <name evidence="2" type="ORF">ACM01_24670</name>
</gene>
<dbReference type="PATRIC" id="fig|1938.3.peg.8923"/>
<dbReference type="EMBL" id="LFNT01000030">
    <property type="protein sequence ID" value="KMS72070.1"/>
    <property type="molecule type" value="Genomic_DNA"/>
</dbReference>
<proteinExistence type="predicted"/>
<evidence type="ECO:0000313" key="3">
    <source>
        <dbReference type="Proteomes" id="UP000037432"/>
    </source>
</evidence>
<name>A0A0J8C2S4_STRVR</name>
<sequence>MADTSRNRNPQIPGLSPVQRIAVIAGIALAAASPFFAAAEISPAKETDVRAGNSASTLEATTNDLIWG</sequence>
<comment type="caution">
    <text evidence="2">The sequence shown here is derived from an EMBL/GenBank/DDBJ whole genome shotgun (WGS) entry which is preliminary data.</text>
</comment>
<evidence type="ECO:0000256" key="1">
    <source>
        <dbReference type="SAM" id="Phobius"/>
    </source>
</evidence>
<keyword evidence="1" id="KW-1133">Transmembrane helix</keyword>
<dbReference type="AlphaFoldDB" id="A0A0J8C2S4"/>
<accession>A0A0J8C2S4</accession>
<evidence type="ECO:0000313" key="2">
    <source>
        <dbReference type="EMBL" id="KMS72070.1"/>
    </source>
</evidence>
<feature type="transmembrane region" description="Helical" evidence="1">
    <location>
        <begin position="21"/>
        <end position="39"/>
    </location>
</feature>